<accession>A0A0F8Z4V4</accession>
<gene>
    <name evidence="1" type="ORF">LCGC14_2739470</name>
</gene>
<reference evidence="1" key="1">
    <citation type="journal article" date="2015" name="Nature">
        <title>Complex archaea that bridge the gap between prokaryotes and eukaryotes.</title>
        <authorList>
            <person name="Spang A."/>
            <person name="Saw J.H."/>
            <person name="Jorgensen S.L."/>
            <person name="Zaremba-Niedzwiedzka K."/>
            <person name="Martijn J."/>
            <person name="Lind A.E."/>
            <person name="van Eijk R."/>
            <person name="Schleper C."/>
            <person name="Guy L."/>
            <person name="Ettema T.J."/>
        </authorList>
    </citation>
    <scope>NUCLEOTIDE SEQUENCE</scope>
</reference>
<proteinExistence type="predicted"/>
<protein>
    <submittedName>
        <fullName evidence="1">Uncharacterized protein</fullName>
    </submittedName>
</protein>
<comment type="caution">
    <text evidence="1">The sequence shown here is derived from an EMBL/GenBank/DDBJ whole genome shotgun (WGS) entry which is preliminary data.</text>
</comment>
<sequence>MSIINIVEGIYQCTDCGSHADLEDNVKHHKSCKPTEESCTCHISFSDVTLDNWMYYQMCNYCKKECLVILESWVDKIKNQPIKGN</sequence>
<dbReference type="EMBL" id="LAZR01049794">
    <property type="protein sequence ID" value="KKK88803.1"/>
    <property type="molecule type" value="Genomic_DNA"/>
</dbReference>
<name>A0A0F8Z4V4_9ZZZZ</name>
<evidence type="ECO:0000313" key="1">
    <source>
        <dbReference type="EMBL" id="KKK88803.1"/>
    </source>
</evidence>
<organism evidence="1">
    <name type="scientific">marine sediment metagenome</name>
    <dbReference type="NCBI Taxonomy" id="412755"/>
    <lineage>
        <taxon>unclassified sequences</taxon>
        <taxon>metagenomes</taxon>
        <taxon>ecological metagenomes</taxon>
    </lineage>
</organism>
<dbReference type="AlphaFoldDB" id="A0A0F8Z4V4"/>